<protein>
    <recommendedName>
        <fullName evidence="3">DUF2974 domain-containing protein</fullName>
    </recommendedName>
</protein>
<dbReference type="RefSeq" id="WP_154864826.1">
    <property type="nucleotide sequence ID" value="NZ_CABHNJ010000030.1"/>
</dbReference>
<organism evidence="1 2">
    <name type="scientific">Streptococcus vestibularis</name>
    <dbReference type="NCBI Taxonomy" id="1343"/>
    <lineage>
        <taxon>Bacteria</taxon>
        <taxon>Bacillati</taxon>
        <taxon>Bacillota</taxon>
        <taxon>Bacilli</taxon>
        <taxon>Lactobacillales</taxon>
        <taxon>Streptococcaceae</taxon>
        <taxon>Streptococcus</taxon>
    </lineage>
</organism>
<dbReference type="SUPFAM" id="SSF53474">
    <property type="entry name" value="alpha/beta-Hydrolases"/>
    <property type="match status" value="1"/>
</dbReference>
<dbReference type="EMBL" id="CABHNJ010000030">
    <property type="protein sequence ID" value="VUX07909.1"/>
    <property type="molecule type" value="Genomic_DNA"/>
</dbReference>
<proteinExistence type="predicted"/>
<dbReference type="AlphaFoldDB" id="A0A564TL01"/>
<gene>
    <name evidence="1" type="ORF">SSSS39_01906</name>
</gene>
<name>A0A564TL01_STRVE</name>
<dbReference type="InterPro" id="IPR029058">
    <property type="entry name" value="AB_hydrolase_fold"/>
</dbReference>
<accession>A0A564TL01</accession>
<dbReference type="InterPro" id="IPR024499">
    <property type="entry name" value="Mbeg1-like"/>
</dbReference>
<evidence type="ECO:0000313" key="1">
    <source>
        <dbReference type="EMBL" id="VUX07909.1"/>
    </source>
</evidence>
<dbReference type="Proteomes" id="UP000380217">
    <property type="component" value="Unassembled WGS sequence"/>
</dbReference>
<reference evidence="1 2" key="1">
    <citation type="submission" date="2019-07" db="EMBL/GenBank/DDBJ databases">
        <authorList>
            <person name="Hibberd C M."/>
            <person name="Gehrig L. J."/>
            <person name="Chang H.-W."/>
            <person name="Venkatesh S."/>
        </authorList>
    </citation>
    <scope>NUCLEOTIDE SEQUENCE [LARGE SCALE GENOMIC DNA]</scope>
    <source>
        <strain evidence="1">Streptococcus_salivarius_SS_Bg39</strain>
    </source>
</reference>
<dbReference type="Pfam" id="PF11187">
    <property type="entry name" value="Mbeg1-like"/>
    <property type="match status" value="1"/>
</dbReference>
<evidence type="ECO:0008006" key="3">
    <source>
        <dbReference type="Google" id="ProtNLM"/>
    </source>
</evidence>
<sequence length="385" mass="43988">MPNLIDYLEKVKKLTFDQEPLNILDKVCINEIGYLTYEKWLTPSDLQKTINLHDYVEGKELNPDYSFMVTKKRVELAEAMVRSRRFAGLSLSDYHSVLDKEVEKQFAAMIFSLPELDYQQIVFRGTDDSVIGWKEDFQLTYSREIPAHHSAIAFLSEHLPNLSGHITVSGHSKGGNLALYSAVQSSTALREQIAELLLLDSPGLMKSLLEKPSYQEVKSKMTVIRPQDSVVGVMLYWDQAAQLVAAEGIGIAQHNALLWQVDPETRDFIYVDQPTEMSQRLEGTFQEWIETLPNQQLKLVCDLFFDTILDSGIESLDDIGIKTLPKLGQLLQEFGNLTDQQKKVLQDGFNQLLWIFWKSRNKKSSLPKLELPDFIKKLSELTNKD</sequence>
<evidence type="ECO:0000313" key="2">
    <source>
        <dbReference type="Proteomes" id="UP000380217"/>
    </source>
</evidence>